<organism evidence="3 4">
    <name type="scientific">Bifidobacterium amazonense</name>
    <dbReference type="NCBI Taxonomy" id="2809027"/>
    <lineage>
        <taxon>Bacteria</taxon>
        <taxon>Bacillati</taxon>
        <taxon>Actinomycetota</taxon>
        <taxon>Actinomycetes</taxon>
        <taxon>Bifidobacteriales</taxon>
        <taxon>Bifidobacteriaceae</taxon>
        <taxon>Bifidobacterium</taxon>
    </lineage>
</organism>
<reference evidence="3 4" key="1">
    <citation type="journal article" date="2021" name="Environ. Microbiol.">
        <title>Genetic insights into the dark matter of the mammalian gut microbiota through targeted genome reconstruction.</title>
        <authorList>
            <person name="Lugli G.A."/>
            <person name="Alessandri G."/>
            <person name="Milani C."/>
            <person name="Viappiani A."/>
            <person name="Fontana F."/>
            <person name="Tarracchini C."/>
            <person name="Mancabelli L."/>
            <person name="Argentini C."/>
            <person name="Ruiz L."/>
            <person name="Margolles A."/>
            <person name="van Sinderen D."/>
            <person name="Turroni F."/>
            <person name="Ventura M."/>
        </authorList>
    </citation>
    <scope>NUCLEOTIDE SEQUENCE [LARGE SCALE GENOMIC DNA]</scope>
    <source>
        <strain evidence="3 4">MA1</strain>
    </source>
</reference>
<dbReference type="CDD" id="cd00093">
    <property type="entry name" value="HTH_XRE"/>
    <property type="match status" value="1"/>
</dbReference>
<comment type="caution">
    <text evidence="3">The sequence shown here is derived from an EMBL/GenBank/DDBJ whole genome shotgun (WGS) entry which is preliminary data.</text>
</comment>
<dbReference type="PROSITE" id="PS50943">
    <property type="entry name" value="HTH_CROC1"/>
    <property type="match status" value="1"/>
</dbReference>
<dbReference type="Gene3D" id="1.10.260.40">
    <property type="entry name" value="lambda repressor-like DNA-binding domains"/>
    <property type="match status" value="1"/>
</dbReference>
<dbReference type="InterPro" id="IPR001387">
    <property type="entry name" value="Cro/C1-type_HTH"/>
</dbReference>
<proteinExistence type="predicted"/>
<dbReference type="SMART" id="SM00530">
    <property type="entry name" value="HTH_XRE"/>
    <property type="match status" value="1"/>
</dbReference>
<accession>A0ABS9VY63</accession>
<evidence type="ECO:0000313" key="3">
    <source>
        <dbReference type="EMBL" id="MCH9277003.1"/>
    </source>
</evidence>
<sequence length="228" mass="25108">MKAASDVRSVRQLAVSLRDARVVKGMTQAELAEMAGVSRPWISQFEQGKLRNASIDRIFTLCRILGVTPSVSYDVPDDMMTAAHDSVPNAEADRLHAGDDVSDDDVFERRSGIDSHAVDDSASTPVTERCDSLSFPLAEMKTLMSDANWQENLKKISEMSFPAIDLQSVSQMLQQWENAGSLFGDSYIQALRNLDLSNIAQMDISANHQRDIPESGNGGGELNQNLRF</sequence>
<dbReference type="RefSeq" id="WP_241514928.1">
    <property type="nucleotide sequence ID" value="NZ_JAFEJT020000072.1"/>
</dbReference>
<evidence type="ECO:0000259" key="2">
    <source>
        <dbReference type="PROSITE" id="PS50943"/>
    </source>
</evidence>
<name>A0ABS9VY63_9BIFI</name>
<dbReference type="Pfam" id="PF01381">
    <property type="entry name" value="HTH_3"/>
    <property type="match status" value="1"/>
</dbReference>
<feature type="region of interest" description="Disordered" evidence="1">
    <location>
        <begin position="209"/>
        <end position="228"/>
    </location>
</feature>
<evidence type="ECO:0000256" key="1">
    <source>
        <dbReference type="SAM" id="MobiDB-lite"/>
    </source>
</evidence>
<feature type="domain" description="HTH cro/C1-type" evidence="2">
    <location>
        <begin position="17"/>
        <end position="72"/>
    </location>
</feature>
<dbReference type="InterPro" id="IPR010982">
    <property type="entry name" value="Lambda_DNA-bd_dom_sf"/>
</dbReference>
<protein>
    <submittedName>
        <fullName evidence="3">Helix-turn-helix domain-containing protein</fullName>
    </submittedName>
</protein>
<dbReference type="EMBL" id="JAFEJT020000072">
    <property type="protein sequence ID" value="MCH9277003.1"/>
    <property type="molecule type" value="Genomic_DNA"/>
</dbReference>
<reference evidence="3 4" key="2">
    <citation type="journal article" date="2021" name="Syst. Appl. Microbiol.">
        <title>Phylogenetic classification of ten novel species belonging to the genus Bifidobacterium comprising B. phasiani sp. nov., B. pongonis sp. nov., B. saguinibicoloris sp. nov., B. colobi sp. nov., B. simiiventris sp. nov., B. santillanense sp. nov., B. miconis sp. nov., B. amazonense sp. nov., B. pluvialisilvae sp. nov., and B. miconisargentati sp. nov.</title>
        <authorList>
            <person name="Lugli G.A."/>
            <person name="Calvete-Torre I."/>
            <person name="Alessandri G."/>
            <person name="Milani C."/>
            <person name="Turroni F."/>
            <person name="Laiolo P."/>
            <person name="Ossiprandi M.C."/>
            <person name="Margolles A."/>
            <person name="Ruiz L."/>
            <person name="Ventura M."/>
        </authorList>
    </citation>
    <scope>NUCLEOTIDE SEQUENCE [LARGE SCALE GENOMIC DNA]</scope>
    <source>
        <strain evidence="3 4">MA1</strain>
    </source>
</reference>
<dbReference type="SUPFAM" id="SSF47413">
    <property type="entry name" value="lambda repressor-like DNA-binding domains"/>
    <property type="match status" value="1"/>
</dbReference>
<keyword evidence="4" id="KW-1185">Reference proteome</keyword>
<gene>
    <name evidence="3" type="ORF">JS533_012130</name>
</gene>
<dbReference type="Proteomes" id="UP000710815">
    <property type="component" value="Unassembled WGS sequence"/>
</dbReference>
<evidence type="ECO:0000313" key="4">
    <source>
        <dbReference type="Proteomes" id="UP000710815"/>
    </source>
</evidence>